<dbReference type="GO" id="GO:0005524">
    <property type="term" value="F:ATP binding"/>
    <property type="evidence" value="ECO:0007669"/>
    <property type="project" value="UniProtKB-KW"/>
</dbReference>
<keyword evidence="7" id="KW-0443">Lipid metabolism</keyword>
<feature type="domain" description="DAGKc" evidence="9">
    <location>
        <begin position="1"/>
        <end position="129"/>
    </location>
</feature>
<organism evidence="10 11">
    <name type="scientific">Nocardioides antri</name>
    <dbReference type="NCBI Taxonomy" id="2607659"/>
    <lineage>
        <taxon>Bacteria</taxon>
        <taxon>Bacillati</taxon>
        <taxon>Actinomycetota</taxon>
        <taxon>Actinomycetes</taxon>
        <taxon>Propionibacteriales</taxon>
        <taxon>Nocardioidaceae</taxon>
        <taxon>Nocardioides</taxon>
    </lineage>
</organism>
<dbReference type="InterPro" id="IPR016064">
    <property type="entry name" value="NAD/diacylglycerol_kinase_sf"/>
</dbReference>
<evidence type="ECO:0000256" key="8">
    <source>
        <dbReference type="ARBA" id="ARBA00023264"/>
    </source>
</evidence>
<gene>
    <name evidence="10" type="ORF">F0U47_11070</name>
</gene>
<keyword evidence="3" id="KW-0808">Transferase</keyword>
<evidence type="ECO:0000259" key="9">
    <source>
        <dbReference type="PROSITE" id="PS50146"/>
    </source>
</evidence>
<dbReference type="InterPro" id="IPR045540">
    <property type="entry name" value="YegS/DAGK_C"/>
</dbReference>
<comment type="similarity">
    <text evidence="2">Belongs to the diacylglycerol/lipid kinase family.</text>
</comment>
<dbReference type="EMBL" id="VUJW01000003">
    <property type="protein sequence ID" value="KAA1427942.1"/>
    <property type="molecule type" value="Genomic_DNA"/>
</dbReference>
<dbReference type="GO" id="GO:0008654">
    <property type="term" value="P:phospholipid biosynthetic process"/>
    <property type="evidence" value="ECO:0007669"/>
    <property type="project" value="UniProtKB-KW"/>
</dbReference>
<evidence type="ECO:0000256" key="1">
    <source>
        <dbReference type="ARBA" id="ARBA00001946"/>
    </source>
</evidence>
<dbReference type="GO" id="GO:0005886">
    <property type="term" value="C:plasma membrane"/>
    <property type="evidence" value="ECO:0007669"/>
    <property type="project" value="TreeGrafter"/>
</dbReference>
<dbReference type="Gene3D" id="2.60.200.40">
    <property type="match status" value="1"/>
</dbReference>
<dbReference type="InterPro" id="IPR050187">
    <property type="entry name" value="Lipid_Phosphate_FormReg"/>
</dbReference>
<reference evidence="10 11" key="1">
    <citation type="submission" date="2019-09" db="EMBL/GenBank/DDBJ databases">
        <title>Nocardioides panacisoli sp. nov., isolated from the soil of a ginseng field.</title>
        <authorList>
            <person name="Cho C."/>
        </authorList>
    </citation>
    <scope>NUCLEOTIDE SEQUENCE [LARGE SCALE GENOMIC DNA]</scope>
    <source>
        <strain evidence="10 11">BN140041</strain>
    </source>
</reference>
<proteinExistence type="inferred from homology"/>
<dbReference type="SUPFAM" id="SSF111331">
    <property type="entry name" value="NAD kinase/diacylglycerol kinase-like"/>
    <property type="match status" value="1"/>
</dbReference>
<dbReference type="PROSITE" id="PS50146">
    <property type="entry name" value="DAGK"/>
    <property type="match status" value="1"/>
</dbReference>
<keyword evidence="6" id="KW-0067">ATP-binding</keyword>
<evidence type="ECO:0000256" key="3">
    <source>
        <dbReference type="ARBA" id="ARBA00022679"/>
    </source>
</evidence>
<dbReference type="PANTHER" id="PTHR12358:SF106">
    <property type="entry name" value="LIPID KINASE YEGS"/>
    <property type="match status" value="1"/>
</dbReference>
<keyword evidence="5 10" id="KW-0418">Kinase</keyword>
<evidence type="ECO:0000313" key="11">
    <source>
        <dbReference type="Proteomes" id="UP000324351"/>
    </source>
</evidence>
<evidence type="ECO:0000256" key="5">
    <source>
        <dbReference type="ARBA" id="ARBA00022777"/>
    </source>
</evidence>
<dbReference type="PANTHER" id="PTHR12358">
    <property type="entry name" value="SPHINGOSINE KINASE"/>
    <property type="match status" value="1"/>
</dbReference>
<dbReference type="InterPro" id="IPR017438">
    <property type="entry name" value="ATP-NAD_kinase_N"/>
</dbReference>
<reference evidence="10 11" key="2">
    <citation type="submission" date="2019-09" db="EMBL/GenBank/DDBJ databases">
        <authorList>
            <person name="Jin C."/>
        </authorList>
    </citation>
    <scope>NUCLEOTIDE SEQUENCE [LARGE SCALE GENOMIC DNA]</scope>
    <source>
        <strain evidence="10 11">BN140041</strain>
    </source>
</reference>
<accession>A0A5B1M4T4</accession>
<dbReference type="Gene3D" id="3.40.50.10330">
    <property type="entry name" value="Probable inorganic polyphosphate/atp-NAD kinase, domain 1"/>
    <property type="match status" value="1"/>
</dbReference>
<evidence type="ECO:0000256" key="4">
    <source>
        <dbReference type="ARBA" id="ARBA00022741"/>
    </source>
</evidence>
<keyword evidence="7" id="KW-0444">Lipid biosynthesis</keyword>
<name>A0A5B1M4T4_9ACTN</name>
<evidence type="ECO:0000256" key="2">
    <source>
        <dbReference type="ARBA" id="ARBA00005983"/>
    </source>
</evidence>
<comment type="caution">
    <text evidence="10">The sequence shown here is derived from an EMBL/GenBank/DDBJ whole genome shotgun (WGS) entry which is preliminary data.</text>
</comment>
<comment type="cofactor">
    <cofactor evidence="1">
        <name>Mg(2+)</name>
        <dbReference type="ChEBI" id="CHEBI:18420"/>
    </cofactor>
</comment>
<evidence type="ECO:0000256" key="7">
    <source>
        <dbReference type="ARBA" id="ARBA00023209"/>
    </source>
</evidence>
<dbReference type="SMART" id="SM00046">
    <property type="entry name" value="DAGKc"/>
    <property type="match status" value="1"/>
</dbReference>
<evidence type="ECO:0000313" key="10">
    <source>
        <dbReference type="EMBL" id="KAA1427942.1"/>
    </source>
</evidence>
<keyword evidence="4" id="KW-0547">Nucleotide-binding</keyword>
<dbReference type="InterPro" id="IPR001206">
    <property type="entry name" value="Diacylglycerol_kinase_cat_dom"/>
</dbReference>
<keyword evidence="11" id="KW-1185">Reference proteome</keyword>
<dbReference type="RefSeq" id="WP_149750434.1">
    <property type="nucleotide sequence ID" value="NZ_VUJW01000003.1"/>
</dbReference>
<evidence type="ECO:0000256" key="6">
    <source>
        <dbReference type="ARBA" id="ARBA00022840"/>
    </source>
</evidence>
<sequence length="305" mass="31405">MSRSFTFLVNPNSGGGAAPRVVVPLARRLREAGAAVEVSYTSSPAVVPDLVKAAVADGRVVVSVGGDGMLSSVAGAVVDAGGELAVIPAGRGNDFARMLEVPTSEAAQVELLLGGAPTPVDLLSVVLPGRPSVMVAGSVYAGVDARAGEIVDRSHWLPGRLQYPVAAVRALATYRPVALTVEVDGRRSEHRAANVVVANSRYYGKGMAIAPEASVDDGELDVIVIEAAGRLDLIRSLPKVYDGAHVALDEVKVLRGSRVTVSGSYARSRAVVPIGADGERLGDLPATGADPLVVEVRPGAVKILR</sequence>
<dbReference type="AlphaFoldDB" id="A0A5B1M4T4"/>
<dbReference type="Pfam" id="PF00781">
    <property type="entry name" value="DAGK_cat"/>
    <property type="match status" value="1"/>
</dbReference>
<keyword evidence="8" id="KW-1208">Phospholipid metabolism</keyword>
<keyword evidence="7" id="KW-0594">Phospholipid biosynthesis</keyword>
<protein>
    <submittedName>
        <fullName evidence="10">Diacylglycerol kinase family lipid kinase</fullName>
    </submittedName>
</protein>
<dbReference type="Proteomes" id="UP000324351">
    <property type="component" value="Unassembled WGS sequence"/>
</dbReference>
<dbReference type="GO" id="GO:0004143">
    <property type="term" value="F:ATP-dependent diacylglycerol kinase activity"/>
    <property type="evidence" value="ECO:0007669"/>
    <property type="project" value="TreeGrafter"/>
</dbReference>
<dbReference type="Pfam" id="PF19279">
    <property type="entry name" value="YegS_C"/>
    <property type="match status" value="1"/>
</dbReference>